<dbReference type="GO" id="GO:0009055">
    <property type="term" value="F:electron transfer activity"/>
    <property type="evidence" value="ECO:0007669"/>
    <property type="project" value="InterPro"/>
</dbReference>
<dbReference type="AlphaFoldDB" id="A0A075GJD1"/>
<protein>
    <recommendedName>
        <fullName evidence="3">LamG-like jellyroll fold domain-containing protein</fullName>
    </recommendedName>
</protein>
<keyword evidence="2" id="KW-1015">Disulfide bond</keyword>
<name>A0A075GJD1_9EURY</name>
<evidence type="ECO:0000256" key="1">
    <source>
        <dbReference type="ARBA" id="ARBA00022729"/>
    </source>
</evidence>
<proteinExistence type="predicted"/>
<evidence type="ECO:0000259" key="3">
    <source>
        <dbReference type="SMART" id="SM00560"/>
    </source>
</evidence>
<dbReference type="InterPro" id="IPR022655">
    <property type="entry name" value="DUF1553"/>
</dbReference>
<dbReference type="InterPro" id="IPR006558">
    <property type="entry name" value="LamG-like"/>
</dbReference>
<dbReference type="SUPFAM" id="SSF46626">
    <property type="entry name" value="Cytochrome c"/>
    <property type="match status" value="1"/>
</dbReference>
<accession>A0A075GJD1</accession>
<dbReference type="InterPro" id="IPR011444">
    <property type="entry name" value="DUF1549"/>
</dbReference>
<organism evidence="4">
    <name type="scientific">uncultured marine group II/III euryarchaeote KM3_170_G02</name>
    <dbReference type="NCBI Taxonomy" id="1457927"/>
    <lineage>
        <taxon>Archaea</taxon>
        <taxon>Methanobacteriati</taxon>
        <taxon>Methanobacteriota</taxon>
        <taxon>environmental samples</taxon>
    </lineage>
</organism>
<evidence type="ECO:0000313" key="4">
    <source>
        <dbReference type="EMBL" id="AIF04116.1"/>
    </source>
</evidence>
<dbReference type="EMBL" id="KF900699">
    <property type="protein sequence ID" value="AIF04116.1"/>
    <property type="molecule type" value="Genomic_DNA"/>
</dbReference>
<dbReference type="Pfam" id="PF07635">
    <property type="entry name" value="PSCyt1"/>
    <property type="match status" value="1"/>
</dbReference>
<sequence>MLCIQTYSRVVLALLLSVTIELAICPADPPEQVDFNQHVRGILSDRCYKCHGPDSENRQAELRLDRRSEALSARSESGIAVIAAGNPARSELVRRVTSQDPDLQMPPPDSKLKLSDEEIAILQRWVKQGARWDEHWAFQSAVTPELPNIANTAWPKNAIDYFVLARLEKSGLAPAQPASREQLIRRLSFDLTGLPPTLAEIDHFLADSSADSYQRLVERLLASPAFGERVASIWLDLARYSDTYGYQVDRERYVWPWRDWIIRALNSNLSYDQFISWQLAGDLVPNASRDQQLATTFNRLHPQKVEGGSTPEEFRVEYVADRNHTFGTALLGLTLECARCHDHKYDPISQQEYYQLFAFFNNIDESGLYSYFTSSVPTPTLTLPDDATSQRIAENAGQLQAAETELAVAAQQSAEAFKAWLAARPKQPVVAGRILEMTFEDFTSGANKQVPGKVGQAVQLSGDDGVGTGVGNFRRFQPFTVSCWMQTPDHKQRAVVYHRSRAWTDAGSRGYQLLLEDGRLSASLIHFWPGNAIRVRTREAIEIGEWLHVTISYDGSSRASGLQIYLDGKPAQLEIVQDSLYKNITGGGGDTITIGQRFRDSGFSGGLIDEFQVFDRQLSSLEVAQVHDGTSLAVALTTAVEDLAEQVREQLSEFYLATANEPYRQQLAVLRQLREQRSGLVDGLTEIMVMKERVSRRQSFVLSRGAYDAPVMPVQPGTPQMFPAFPEDAPSNRLGLARWMTSSDNPLTSRVAVNHFWQMCFGQGLVTTPEDFGSQGAPPTHPQLLDWLARELVDSGWDLKQLMRLMVSSASYRQASQLNQAAWELDPDNQLVWRSSSYQLPAEMVRDNALAVSGLLVNRNGGPPAKPYEVAVSFKPIGQDKGEGLYRRSVYTYWKQTGPAPAMMALDASKRDICRVKRERTSSPVQALVILNDPQLIEAARVLAGRLVEDHGDNVDGIIEEAFRLLTSTRPAAEQTRVLRDLYQQQREFYQQNAELTESLLASGQAPRRQLATPAAHQAAVTVLINALLSYDGCVMRH</sequence>
<keyword evidence="1" id="KW-0732">Signal</keyword>
<reference evidence="4" key="1">
    <citation type="journal article" date="2014" name="Genome Biol. Evol.">
        <title>Pangenome evidence for extensive interdomain horizontal transfer affecting lineage core and shell genes in uncultured planktonic thaumarchaeota and euryarchaeota.</title>
        <authorList>
            <person name="Deschamps P."/>
            <person name="Zivanovic Y."/>
            <person name="Moreira D."/>
            <person name="Rodriguez-Valera F."/>
            <person name="Lopez-Garcia P."/>
        </authorList>
    </citation>
    <scope>NUCLEOTIDE SEQUENCE</scope>
</reference>
<dbReference type="InterPro" id="IPR011429">
    <property type="entry name" value="Cyt_c_Planctomycete-type"/>
</dbReference>
<dbReference type="PANTHER" id="PTHR35889:SF3">
    <property type="entry name" value="F-BOX DOMAIN-CONTAINING PROTEIN"/>
    <property type="match status" value="1"/>
</dbReference>
<dbReference type="SMART" id="SM00560">
    <property type="entry name" value="LamGL"/>
    <property type="match status" value="1"/>
</dbReference>
<feature type="domain" description="LamG-like jellyroll fold" evidence="3">
    <location>
        <begin position="477"/>
        <end position="621"/>
    </location>
</feature>
<dbReference type="InterPro" id="IPR013320">
    <property type="entry name" value="ConA-like_dom_sf"/>
</dbReference>
<dbReference type="Pfam" id="PF07583">
    <property type="entry name" value="PSCyt2"/>
    <property type="match status" value="1"/>
</dbReference>
<dbReference type="Gene3D" id="2.60.120.200">
    <property type="match status" value="1"/>
</dbReference>
<dbReference type="PANTHER" id="PTHR35889">
    <property type="entry name" value="CYCLOINULO-OLIGOSACCHARIDE FRUCTANOTRANSFERASE-RELATED"/>
    <property type="match status" value="1"/>
</dbReference>
<dbReference type="Pfam" id="PF13385">
    <property type="entry name" value="Laminin_G_3"/>
    <property type="match status" value="1"/>
</dbReference>
<evidence type="ECO:0000256" key="2">
    <source>
        <dbReference type="ARBA" id="ARBA00023157"/>
    </source>
</evidence>
<dbReference type="Pfam" id="PF07587">
    <property type="entry name" value="PSD1"/>
    <property type="match status" value="1"/>
</dbReference>
<dbReference type="GO" id="GO:0020037">
    <property type="term" value="F:heme binding"/>
    <property type="evidence" value="ECO:0007669"/>
    <property type="project" value="InterPro"/>
</dbReference>
<dbReference type="SUPFAM" id="SSF49899">
    <property type="entry name" value="Concanavalin A-like lectins/glucanases"/>
    <property type="match status" value="1"/>
</dbReference>
<dbReference type="InterPro" id="IPR036909">
    <property type="entry name" value="Cyt_c-like_dom_sf"/>
</dbReference>